<proteinExistence type="predicted"/>
<name>A0A0E9TQM2_ANGAN</name>
<organism evidence="1">
    <name type="scientific">Anguilla anguilla</name>
    <name type="common">European freshwater eel</name>
    <name type="synonym">Muraena anguilla</name>
    <dbReference type="NCBI Taxonomy" id="7936"/>
    <lineage>
        <taxon>Eukaryota</taxon>
        <taxon>Metazoa</taxon>
        <taxon>Chordata</taxon>
        <taxon>Craniata</taxon>
        <taxon>Vertebrata</taxon>
        <taxon>Euteleostomi</taxon>
        <taxon>Actinopterygii</taxon>
        <taxon>Neopterygii</taxon>
        <taxon>Teleostei</taxon>
        <taxon>Anguilliformes</taxon>
        <taxon>Anguillidae</taxon>
        <taxon>Anguilla</taxon>
    </lineage>
</organism>
<dbReference type="EMBL" id="GBXM01053377">
    <property type="protein sequence ID" value="JAH55200.1"/>
    <property type="molecule type" value="Transcribed_RNA"/>
</dbReference>
<evidence type="ECO:0000313" key="1">
    <source>
        <dbReference type="EMBL" id="JAH55200.1"/>
    </source>
</evidence>
<dbReference type="AlphaFoldDB" id="A0A0E9TQM2"/>
<accession>A0A0E9TQM2</accession>
<protein>
    <submittedName>
        <fullName evidence="1">Uncharacterized protein</fullName>
    </submittedName>
</protein>
<reference evidence="1" key="1">
    <citation type="submission" date="2014-11" db="EMBL/GenBank/DDBJ databases">
        <authorList>
            <person name="Amaro Gonzalez C."/>
        </authorList>
    </citation>
    <scope>NUCLEOTIDE SEQUENCE</scope>
</reference>
<reference evidence="1" key="2">
    <citation type="journal article" date="2015" name="Fish Shellfish Immunol.">
        <title>Early steps in the European eel (Anguilla anguilla)-Vibrio vulnificus interaction in the gills: Role of the RtxA13 toxin.</title>
        <authorList>
            <person name="Callol A."/>
            <person name="Pajuelo D."/>
            <person name="Ebbesson L."/>
            <person name="Teles M."/>
            <person name="MacKenzie S."/>
            <person name="Amaro C."/>
        </authorList>
    </citation>
    <scope>NUCLEOTIDE SEQUENCE</scope>
</reference>
<sequence>MFSFSVVVHFTPKQLLKHSAQHTAQMQCRSTR</sequence>